<dbReference type="OrthoDB" id="286168at2"/>
<dbReference type="SUPFAM" id="SSF55729">
    <property type="entry name" value="Acyl-CoA N-acyltransferases (Nat)"/>
    <property type="match status" value="1"/>
</dbReference>
<dbReference type="EMBL" id="CP036433">
    <property type="protein sequence ID" value="QDU96357.1"/>
    <property type="molecule type" value="Genomic_DNA"/>
</dbReference>
<evidence type="ECO:0000259" key="1">
    <source>
        <dbReference type="Pfam" id="PF13480"/>
    </source>
</evidence>
<dbReference type="InterPro" id="IPR016181">
    <property type="entry name" value="Acyl_CoA_acyltransferase"/>
</dbReference>
<dbReference type="AlphaFoldDB" id="A0A518DWZ9"/>
<dbReference type="Gene3D" id="3.40.630.30">
    <property type="match status" value="1"/>
</dbReference>
<dbReference type="Pfam" id="PF13480">
    <property type="entry name" value="Acetyltransf_6"/>
    <property type="match status" value="1"/>
</dbReference>
<gene>
    <name evidence="2" type="ORF">Pla8534_41770</name>
</gene>
<dbReference type="InterPro" id="IPR038740">
    <property type="entry name" value="BioF2-like_GNAT_dom"/>
</dbReference>
<dbReference type="RefSeq" id="WP_145054995.1">
    <property type="nucleotide sequence ID" value="NZ_CP036433.1"/>
</dbReference>
<evidence type="ECO:0000313" key="3">
    <source>
        <dbReference type="Proteomes" id="UP000317648"/>
    </source>
</evidence>
<dbReference type="KEGG" id="lcre:Pla8534_41770"/>
<protein>
    <recommendedName>
        <fullName evidence="1">BioF2-like acetyltransferase domain-containing protein</fullName>
    </recommendedName>
</protein>
<name>A0A518DWZ9_9BACT</name>
<dbReference type="Proteomes" id="UP000317648">
    <property type="component" value="Chromosome"/>
</dbReference>
<proteinExistence type="predicted"/>
<sequence>MWDVLEINEMADLEPYRPAWRKLLEKTPQASFFQSLDWLECYWRHFQKDQRLRVLIVGPPERPIGIVPLVERTEIRKIGKIRVLTYPLDDWGSFYGPISNQPLEALYAALLHVKKTRQSWDMVDLRWHPEEGCDTAETDRLMQLADMHPRRSQRAETCLIDLIGDWNAYLSLRNSKWRNNLQRWLRRAHEAGEVRLERYRPLGSAASDGEPCWNLLDECQRLAAVSWQGSSTTGTTISHHTITDFIRDTHQAAAAGGFLDLNLLRLNEQPIAFAYNYHFQGQVYGMRVGFDPEFTRLTPGNVLYALAIEDCYARGDVRYDLGAGSLEIKRYFQSRIAPIYQSTHYRSRAVKGQILRLRANLVDWWQEKNPAPAE</sequence>
<evidence type="ECO:0000313" key="2">
    <source>
        <dbReference type="EMBL" id="QDU96357.1"/>
    </source>
</evidence>
<organism evidence="2 3">
    <name type="scientific">Lignipirellula cremea</name>
    <dbReference type="NCBI Taxonomy" id="2528010"/>
    <lineage>
        <taxon>Bacteria</taxon>
        <taxon>Pseudomonadati</taxon>
        <taxon>Planctomycetota</taxon>
        <taxon>Planctomycetia</taxon>
        <taxon>Pirellulales</taxon>
        <taxon>Pirellulaceae</taxon>
        <taxon>Lignipirellula</taxon>
    </lineage>
</organism>
<keyword evidence="3" id="KW-1185">Reference proteome</keyword>
<accession>A0A518DWZ9</accession>
<reference evidence="2 3" key="1">
    <citation type="submission" date="2019-02" db="EMBL/GenBank/DDBJ databases">
        <title>Deep-cultivation of Planctomycetes and their phenomic and genomic characterization uncovers novel biology.</title>
        <authorList>
            <person name="Wiegand S."/>
            <person name="Jogler M."/>
            <person name="Boedeker C."/>
            <person name="Pinto D."/>
            <person name="Vollmers J."/>
            <person name="Rivas-Marin E."/>
            <person name="Kohn T."/>
            <person name="Peeters S.H."/>
            <person name="Heuer A."/>
            <person name="Rast P."/>
            <person name="Oberbeckmann S."/>
            <person name="Bunk B."/>
            <person name="Jeske O."/>
            <person name="Meyerdierks A."/>
            <person name="Storesund J.E."/>
            <person name="Kallscheuer N."/>
            <person name="Luecker S."/>
            <person name="Lage O.M."/>
            <person name="Pohl T."/>
            <person name="Merkel B.J."/>
            <person name="Hornburger P."/>
            <person name="Mueller R.-W."/>
            <person name="Bruemmer F."/>
            <person name="Labrenz M."/>
            <person name="Spormann A.M."/>
            <person name="Op den Camp H."/>
            <person name="Overmann J."/>
            <person name="Amann R."/>
            <person name="Jetten M.S.M."/>
            <person name="Mascher T."/>
            <person name="Medema M.H."/>
            <person name="Devos D.P."/>
            <person name="Kaster A.-K."/>
            <person name="Ovreas L."/>
            <person name="Rohde M."/>
            <person name="Galperin M.Y."/>
            <person name="Jogler C."/>
        </authorList>
    </citation>
    <scope>NUCLEOTIDE SEQUENCE [LARGE SCALE GENOMIC DNA]</scope>
    <source>
        <strain evidence="2 3">Pla85_3_4</strain>
    </source>
</reference>
<feature type="domain" description="BioF2-like acetyltransferase" evidence="1">
    <location>
        <begin position="175"/>
        <end position="330"/>
    </location>
</feature>